<dbReference type="Pfam" id="PF10294">
    <property type="entry name" value="Methyltransf_16"/>
    <property type="match status" value="1"/>
</dbReference>
<feature type="region of interest" description="Disordered" evidence="1">
    <location>
        <begin position="58"/>
        <end position="85"/>
    </location>
</feature>
<dbReference type="eggNOG" id="KOG2793">
    <property type="taxonomic scope" value="Eukaryota"/>
</dbReference>
<organism evidence="2 3">
    <name type="scientific">Baudoinia panamericana (strain UAMH 10762)</name>
    <name type="common">Angels' share fungus</name>
    <name type="synonym">Baudoinia compniacensis (strain UAMH 10762)</name>
    <dbReference type="NCBI Taxonomy" id="717646"/>
    <lineage>
        <taxon>Eukaryota</taxon>
        <taxon>Fungi</taxon>
        <taxon>Dikarya</taxon>
        <taxon>Ascomycota</taxon>
        <taxon>Pezizomycotina</taxon>
        <taxon>Dothideomycetes</taxon>
        <taxon>Dothideomycetidae</taxon>
        <taxon>Mycosphaerellales</taxon>
        <taxon>Teratosphaeriaceae</taxon>
        <taxon>Baudoinia</taxon>
    </lineage>
</organism>
<feature type="region of interest" description="Disordered" evidence="1">
    <location>
        <begin position="307"/>
        <end position="351"/>
    </location>
</feature>
<accession>M2NHH9</accession>
<dbReference type="GO" id="GO:0008757">
    <property type="term" value="F:S-adenosylmethionine-dependent methyltransferase activity"/>
    <property type="evidence" value="ECO:0007669"/>
    <property type="project" value="UniProtKB-ARBA"/>
</dbReference>
<feature type="compositionally biased region" description="Acidic residues" evidence="1">
    <location>
        <begin position="444"/>
        <end position="464"/>
    </location>
</feature>
<dbReference type="Proteomes" id="UP000011761">
    <property type="component" value="Unassembled WGS sequence"/>
</dbReference>
<dbReference type="RefSeq" id="XP_007673947.1">
    <property type="nucleotide sequence ID" value="XM_007675757.1"/>
</dbReference>
<proteinExistence type="predicted"/>
<dbReference type="EMBL" id="KB445552">
    <property type="protein sequence ID" value="EMC98804.1"/>
    <property type="molecule type" value="Genomic_DNA"/>
</dbReference>
<dbReference type="SUPFAM" id="SSF53335">
    <property type="entry name" value="S-adenosyl-L-methionine-dependent methyltransferases"/>
    <property type="match status" value="1"/>
</dbReference>
<evidence type="ECO:0000313" key="2">
    <source>
        <dbReference type="EMBL" id="EMC98804.1"/>
    </source>
</evidence>
<dbReference type="PANTHER" id="PTHR14614:SF156">
    <property type="entry name" value="PROTEIN-LYSINE N-METHYLTRANSFERASE EFM2"/>
    <property type="match status" value="1"/>
</dbReference>
<evidence type="ECO:0000313" key="3">
    <source>
        <dbReference type="Proteomes" id="UP000011761"/>
    </source>
</evidence>
<name>M2NHH9_BAUPA</name>
<dbReference type="GO" id="GO:0005829">
    <property type="term" value="C:cytosol"/>
    <property type="evidence" value="ECO:0007669"/>
    <property type="project" value="TreeGrafter"/>
</dbReference>
<dbReference type="GeneID" id="19113426"/>
<gene>
    <name evidence="2" type="ORF">BAUCODRAFT_380761</name>
</gene>
<evidence type="ECO:0000256" key="1">
    <source>
        <dbReference type="SAM" id="MobiDB-lite"/>
    </source>
</evidence>
<dbReference type="OMA" id="KERMWET"/>
<reference evidence="2 3" key="1">
    <citation type="journal article" date="2012" name="PLoS Pathog.">
        <title>Diverse lifestyles and strategies of plant pathogenesis encoded in the genomes of eighteen Dothideomycetes fungi.</title>
        <authorList>
            <person name="Ohm R.A."/>
            <person name="Feau N."/>
            <person name="Henrissat B."/>
            <person name="Schoch C.L."/>
            <person name="Horwitz B.A."/>
            <person name="Barry K.W."/>
            <person name="Condon B.J."/>
            <person name="Copeland A.C."/>
            <person name="Dhillon B."/>
            <person name="Glaser F."/>
            <person name="Hesse C.N."/>
            <person name="Kosti I."/>
            <person name="LaButti K."/>
            <person name="Lindquist E.A."/>
            <person name="Lucas S."/>
            <person name="Salamov A.A."/>
            <person name="Bradshaw R.E."/>
            <person name="Ciuffetti L."/>
            <person name="Hamelin R.C."/>
            <person name="Kema G.H.J."/>
            <person name="Lawrence C."/>
            <person name="Scott J.A."/>
            <person name="Spatafora J.W."/>
            <person name="Turgeon B.G."/>
            <person name="de Wit P.J.G.M."/>
            <person name="Zhong S."/>
            <person name="Goodwin S.B."/>
            <person name="Grigoriev I.V."/>
        </authorList>
    </citation>
    <scope>NUCLEOTIDE SEQUENCE [LARGE SCALE GENOMIC DNA]</scope>
    <source>
        <strain evidence="2 3">UAMH 10762</strain>
    </source>
</reference>
<dbReference type="STRING" id="717646.M2NHH9"/>
<feature type="compositionally biased region" description="Low complexity" evidence="1">
    <location>
        <begin position="308"/>
        <end position="340"/>
    </location>
</feature>
<feature type="compositionally biased region" description="Low complexity" evidence="1">
    <location>
        <begin position="65"/>
        <end position="83"/>
    </location>
</feature>
<sequence>MHEAMSYGLMADDTSRRTIADLRLEDGEDQILDVLDLPQLYTKPSASTLLATLDDLRSEPSSWDTTPRTGTPRTPLSGTSTPLQTRKRRKIIVKSESVALAQYLTRIISSPLTWIDDDEEKERMWETAAKRLSERSGRAGMGGFSRTFVIPLHPPMTTSGRNNTGVGIVEERLAVSGMDSEEVEEDEVVEITLHEPALTADNLGLKTWASSHLLAKRLCRLRDSNSLPCLLDPDARVLELGSGTGLVGLAAAAVLQAKVLLTDLPAIVPNLERNIRENAAMVSRRGGRAEVGVLDWEDPGGLEFTCPSSSSSSSLFDSDLNSDLNSDSDLDGQRQQQQRQPQREEQQCQRRYPSHSFSLILAADPIYSPDHPRLLVQTIAYHLSRDHEHARVVVEMPLREGYAGEREDFRERMVGLGLRVLEEGVERGVDDWGGASSGDGFGGEVEDEEGPGVDGEGEGWEGEGEGVVRCWWSVWGWG</sequence>
<feature type="region of interest" description="Disordered" evidence="1">
    <location>
        <begin position="429"/>
        <end position="465"/>
    </location>
</feature>
<dbReference type="KEGG" id="bcom:BAUCODRAFT_380761"/>
<dbReference type="InterPro" id="IPR029063">
    <property type="entry name" value="SAM-dependent_MTases_sf"/>
</dbReference>
<dbReference type="CDD" id="cd02440">
    <property type="entry name" value="AdoMet_MTases"/>
    <property type="match status" value="1"/>
</dbReference>
<dbReference type="Gene3D" id="3.40.50.150">
    <property type="entry name" value="Vaccinia Virus protein VP39"/>
    <property type="match status" value="1"/>
</dbReference>
<dbReference type="PANTHER" id="PTHR14614">
    <property type="entry name" value="HEPATOCELLULAR CARCINOMA-ASSOCIATED ANTIGEN"/>
    <property type="match status" value="1"/>
</dbReference>
<dbReference type="InterPro" id="IPR019410">
    <property type="entry name" value="Methyltransf_16"/>
</dbReference>
<dbReference type="OrthoDB" id="2671at2759"/>
<keyword evidence="3" id="KW-1185">Reference proteome</keyword>
<dbReference type="AlphaFoldDB" id="M2NHH9"/>
<protein>
    <submittedName>
        <fullName evidence="2">Uncharacterized protein</fullName>
    </submittedName>
</protein>
<dbReference type="HOGENOM" id="CLU_049351_0_0_1"/>